<dbReference type="PANTHER" id="PTHR32089">
    <property type="entry name" value="METHYL-ACCEPTING CHEMOTAXIS PROTEIN MCPB"/>
    <property type="match status" value="1"/>
</dbReference>
<dbReference type="PROSITE" id="PS50111">
    <property type="entry name" value="CHEMOTAXIS_TRANSDUC_2"/>
    <property type="match status" value="1"/>
</dbReference>
<proteinExistence type="inferred from homology"/>
<dbReference type="Gene3D" id="1.10.287.950">
    <property type="entry name" value="Methyl-accepting chemotaxis protein"/>
    <property type="match status" value="1"/>
</dbReference>
<feature type="transmembrane region" description="Helical" evidence="4">
    <location>
        <begin position="192"/>
        <end position="214"/>
    </location>
</feature>
<dbReference type="PROSITE" id="PS50885">
    <property type="entry name" value="HAMP"/>
    <property type="match status" value="1"/>
</dbReference>
<dbReference type="STRING" id="360807.ERS852392_01197"/>
<evidence type="ECO:0000313" key="11">
    <source>
        <dbReference type="Proteomes" id="UP000095395"/>
    </source>
</evidence>
<reference evidence="7" key="1">
    <citation type="submission" date="2015-05" db="EMBL/GenBank/DDBJ databases">
        <authorList>
            <person name="Wang D.B."/>
            <person name="Wang M."/>
        </authorList>
    </citation>
    <scope>NUCLEOTIDE SEQUENCE [LARGE SCALE GENOMIC DNA]</scope>
    <source>
        <strain evidence="7">L1-83</strain>
    </source>
</reference>
<dbReference type="SMART" id="SM00304">
    <property type="entry name" value="HAMP"/>
    <property type="match status" value="1"/>
</dbReference>
<keyword evidence="4" id="KW-0812">Transmembrane</keyword>
<dbReference type="InterPro" id="IPR029151">
    <property type="entry name" value="Sensor-like_sf"/>
</dbReference>
<dbReference type="Proteomes" id="UP000049828">
    <property type="component" value="Unassembled WGS sequence"/>
</dbReference>
<dbReference type="OrthoDB" id="2542987at2"/>
<feature type="domain" description="HAMP" evidence="6">
    <location>
        <begin position="215"/>
        <end position="269"/>
    </location>
</feature>
<evidence type="ECO:0000313" key="12">
    <source>
        <dbReference type="Proteomes" id="UP000266391"/>
    </source>
</evidence>
<evidence type="ECO:0000256" key="3">
    <source>
        <dbReference type="PROSITE-ProRule" id="PRU00284"/>
    </source>
</evidence>
<dbReference type="SUPFAM" id="SSF58104">
    <property type="entry name" value="Methyl-accepting chemotaxis protein (MCP) signaling domain"/>
    <property type="match status" value="1"/>
</dbReference>
<reference evidence="9 12" key="3">
    <citation type="submission" date="2018-08" db="EMBL/GenBank/DDBJ databases">
        <title>A genome reference for cultivated species of the human gut microbiota.</title>
        <authorList>
            <person name="Zou Y."/>
            <person name="Xue W."/>
            <person name="Luo G."/>
        </authorList>
    </citation>
    <scope>NUCLEOTIDE SEQUENCE [LARGE SCALE GENOMIC DNA]</scope>
    <source>
        <strain evidence="9 12">AM32-8LB</strain>
    </source>
</reference>
<dbReference type="GO" id="GO:0016020">
    <property type="term" value="C:membrane"/>
    <property type="evidence" value="ECO:0007669"/>
    <property type="project" value="InterPro"/>
</dbReference>
<dbReference type="SMART" id="SM00283">
    <property type="entry name" value="MA"/>
    <property type="match status" value="1"/>
</dbReference>
<dbReference type="Proteomes" id="UP000266391">
    <property type="component" value="Unassembled WGS sequence"/>
</dbReference>
<dbReference type="AlphaFoldDB" id="A0A0M6WLW2"/>
<evidence type="ECO:0000259" key="6">
    <source>
        <dbReference type="PROSITE" id="PS50885"/>
    </source>
</evidence>
<evidence type="ECO:0000313" key="10">
    <source>
        <dbReference type="Proteomes" id="UP000049828"/>
    </source>
</evidence>
<keyword evidence="4" id="KW-0472">Membrane</keyword>
<evidence type="ECO:0000313" key="9">
    <source>
        <dbReference type="EMBL" id="RHD06663.1"/>
    </source>
</evidence>
<gene>
    <name evidence="8" type="primary">mcp4_2</name>
    <name evidence="9" type="ORF">DW813_02025</name>
    <name evidence="8" type="ORF">ERS852392_01197</name>
    <name evidence="7" type="ORF">RIL183_20701</name>
</gene>
<evidence type="ECO:0000313" key="8">
    <source>
        <dbReference type="EMBL" id="CUN72342.1"/>
    </source>
</evidence>
<comment type="similarity">
    <text evidence="2">Belongs to the methyl-accepting chemotaxis (MCP) protein family.</text>
</comment>
<dbReference type="InterPro" id="IPR004089">
    <property type="entry name" value="MCPsignal_dom"/>
</dbReference>
<dbReference type="Pfam" id="PF00672">
    <property type="entry name" value="HAMP"/>
    <property type="match status" value="1"/>
</dbReference>
<sequence>MKRKVRTRKLGIKFKILIPVCVCVLVVCVVMGVNSYKHIQDGMVEMGVQEADMAADLTLRMLDGDEVEQIVPGAEESDAYKGVLAALKNMKDSCGIAYLYTLYTDGTNVYYGVDVEATEDVSYLGDPFADSYEELKSVFEGQEYVQDYIDETEDGDLITVYKPITNSAGKVVAVLGCDYDASDITARLEASLVGVIKIGVVCIVLAVAALSIIISTITRGLQKVDDKIYEIVHNEGDLTQKLDIHSGDEMELIAGNVNALLEYIRGIMLKISDNSEHLNGSSQKIAQNLAAAEVNITDVSATMEEMSAAMEETNASLEQISTSVGQVYTSIENMAARAEHGKDSSGEMNGRAASVRTEALNKQQEVAEQTAEMARTLDEKIEQSNAVQKIAQLTANIIEITDQTNLLALNASIEAARAGEAGKGFAVVADEIGKLAANSAEAAEQIQKVSAAVVEAVNGLALAAENMVEFAGITAVDGYQQLVEMSECYSKDAGDMNSIMEEFTSAAGELQKAMDEIRESTTAVSAAVEESAKGIVNVAEMSTDLTGSVGDIQKAADYNNEIADLLDTEVKRFKLE</sequence>
<dbReference type="EMBL" id="QSIQ01000001">
    <property type="protein sequence ID" value="RHD06663.1"/>
    <property type="molecule type" value="Genomic_DNA"/>
</dbReference>
<organism evidence="7 10">
    <name type="scientific">Roseburia inulinivorans</name>
    <dbReference type="NCBI Taxonomy" id="360807"/>
    <lineage>
        <taxon>Bacteria</taxon>
        <taxon>Bacillati</taxon>
        <taxon>Bacillota</taxon>
        <taxon>Clostridia</taxon>
        <taxon>Lachnospirales</taxon>
        <taxon>Lachnospiraceae</taxon>
        <taxon>Roseburia</taxon>
    </lineage>
</organism>
<name>A0A0M6WLW2_9FIRM</name>
<dbReference type="CDD" id="cd18773">
    <property type="entry name" value="PDC1_HK_sensor"/>
    <property type="match status" value="1"/>
</dbReference>
<evidence type="ECO:0000256" key="1">
    <source>
        <dbReference type="ARBA" id="ARBA00023224"/>
    </source>
</evidence>
<dbReference type="RefSeq" id="WP_055039616.1">
    <property type="nucleotide sequence ID" value="NZ_CVRS01000068.1"/>
</dbReference>
<evidence type="ECO:0000313" key="7">
    <source>
        <dbReference type="EMBL" id="CRL37673.1"/>
    </source>
</evidence>
<protein>
    <submittedName>
        <fullName evidence="7 8">Methyl-accepting chemotaxis protein</fullName>
    </submittedName>
</protein>
<dbReference type="EMBL" id="CYYR01000006">
    <property type="protein sequence ID" value="CUN72342.1"/>
    <property type="molecule type" value="Genomic_DNA"/>
</dbReference>
<dbReference type="EMBL" id="CVRS01000068">
    <property type="protein sequence ID" value="CRL37673.1"/>
    <property type="molecule type" value="Genomic_DNA"/>
</dbReference>
<feature type="domain" description="Methyl-accepting transducer" evidence="5">
    <location>
        <begin position="288"/>
        <end position="539"/>
    </location>
</feature>
<keyword evidence="4" id="KW-1133">Transmembrane helix</keyword>
<dbReference type="Proteomes" id="UP000095395">
    <property type="component" value="Unassembled WGS sequence"/>
</dbReference>
<dbReference type="PANTHER" id="PTHR32089:SF112">
    <property type="entry name" value="LYSOZYME-LIKE PROTEIN-RELATED"/>
    <property type="match status" value="1"/>
</dbReference>
<evidence type="ECO:0000256" key="4">
    <source>
        <dbReference type="SAM" id="Phobius"/>
    </source>
</evidence>
<evidence type="ECO:0000259" key="5">
    <source>
        <dbReference type="PROSITE" id="PS50111"/>
    </source>
</evidence>
<evidence type="ECO:0000256" key="2">
    <source>
        <dbReference type="ARBA" id="ARBA00029447"/>
    </source>
</evidence>
<keyword evidence="1 3" id="KW-0807">Transducer</keyword>
<dbReference type="SUPFAM" id="SSF103190">
    <property type="entry name" value="Sensory domain-like"/>
    <property type="match status" value="1"/>
</dbReference>
<keyword evidence="10" id="KW-1185">Reference proteome</keyword>
<feature type="transmembrane region" description="Helical" evidence="4">
    <location>
        <begin position="12"/>
        <end position="33"/>
    </location>
</feature>
<accession>A0A0M6WLW2</accession>
<dbReference type="Pfam" id="PF00015">
    <property type="entry name" value="MCPsignal"/>
    <property type="match status" value="1"/>
</dbReference>
<reference evidence="10" key="2">
    <citation type="submission" date="2015-05" db="EMBL/GenBank/DDBJ databases">
        <authorList>
            <consortium name="Pathogen Informatics"/>
        </authorList>
    </citation>
    <scope>NUCLEOTIDE SEQUENCE [LARGE SCALE GENOMIC DNA]</scope>
    <source>
        <strain evidence="8 11">2789STDY5608835</strain>
        <strain evidence="10">L1-83</strain>
    </source>
</reference>
<dbReference type="GO" id="GO:0007165">
    <property type="term" value="P:signal transduction"/>
    <property type="evidence" value="ECO:0007669"/>
    <property type="project" value="UniProtKB-KW"/>
</dbReference>
<dbReference type="InterPro" id="IPR003660">
    <property type="entry name" value="HAMP_dom"/>
</dbReference>